<dbReference type="EMBL" id="BLLF01003946">
    <property type="protein sequence ID" value="GFH28588.1"/>
    <property type="molecule type" value="Genomic_DNA"/>
</dbReference>
<name>A0A6A0A7T3_HAELA</name>
<evidence type="ECO:0000313" key="2">
    <source>
        <dbReference type="EMBL" id="GFH28588.1"/>
    </source>
</evidence>
<gene>
    <name evidence="2" type="ORF">HaLaN_27104</name>
</gene>
<evidence type="ECO:0000313" key="3">
    <source>
        <dbReference type="Proteomes" id="UP000485058"/>
    </source>
</evidence>
<proteinExistence type="predicted"/>
<reference evidence="2 3" key="1">
    <citation type="submission" date="2020-02" db="EMBL/GenBank/DDBJ databases">
        <title>Draft genome sequence of Haematococcus lacustris strain NIES-144.</title>
        <authorList>
            <person name="Morimoto D."/>
            <person name="Nakagawa S."/>
            <person name="Yoshida T."/>
            <person name="Sawayama S."/>
        </authorList>
    </citation>
    <scope>NUCLEOTIDE SEQUENCE [LARGE SCALE GENOMIC DNA]</scope>
    <source>
        <strain evidence="2 3">NIES-144</strain>
    </source>
</reference>
<keyword evidence="1" id="KW-1133">Transmembrane helix</keyword>
<keyword evidence="3" id="KW-1185">Reference proteome</keyword>
<comment type="caution">
    <text evidence="2">The sequence shown here is derived from an EMBL/GenBank/DDBJ whole genome shotgun (WGS) entry which is preliminary data.</text>
</comment>
<feature type="non-terminal residue" evidence="2">
    <location>
        <position position="1"/>
    </location>
</feature>
<keyword evidence="1" id="KW-0472">Membrane</keyword>
<feature type="transmembrane region" description="Helical" evidence="1">
    <location>
        <begin position="40"/>
        <end position="60"/>
    </location>
</feature>
<dbReference type="Proteomes" id="UP000485058">
    <property type="component" value="Unassembled WGS sequence"/>
</dbReference>
<organism evidence="2 3">
    <name type="scientific">Haematococcus lacustris</name>
    <name type="common">Green alga</name>
    <name type="synonym">Haematococcus pluvialis</name>
    <dbReference type="NCBI Taxonomy" id="44745"/>
    <lineage>
        <taxon>Eukaryota</taxon>
        <taxon>Viridiplantae</taxon>
        <taxon>Chlorophyta</taxon>
        <taxon>core chlorophytes</taxon>
        <taxon>Chlorophyceae</taxon>
        <taxon>CS clade</taxon>
        <taxon>Chlamydomonadales</taxon>
        <taxon>Haematococcaceae</taxon>
        <taxon>Haematococcus</taxon>
    </lineage>
</organism>
<sequence>APEAEAVAPVVPVVPDIPVAWQRFGIFALDAPVAAPKVPATLSFIVYYWNIVIFLAINYMDVLE</sequence>
<protein>
    <submittedName>
        <fullName evidence="2">Uncharacterized protein</fullName>
    </submittedName>
</protein>
<dbReference type="AlphaFoldDB" id="A0A6A0A7T3"/>
<evidence type="ECO:0000256" key="1">
    <source>
        <dbReference type="SAM" id="Phobius"/>
    </source>
</evidence>
<feature type="non-terminal residue" evidence="2">
    <location>
        <position position="64"/>
    </location>
</feature>
<keyword evidence="1" id="KW-0812">Transmembrane</keyword>
<accession>A0A6A0A7T3</accession>